<dbReference type="Gene3D" id="2.130.10.10">
    <property type="entry name" value="YVTN repeat-like/Quinoprotein amine dehydrogenase"/>
    <property type="match status" value="1"/>
</dbReference>
<sequence>MPKASLYKYTKTTQNLIKLADFDSEQYVWNMIKDHQGNIWLGTSPNALLYRLNMNTQALSNFGSVFKGKGSIDYARGI</sequence>
<dbReference type="InterPro" id="IPR011110">
    <property type="entry name" value="Reg_prop"/>
</dbReference>
<organism evidence="1 2">
    <name type="scientific">Crenothrix polyspora</name>
    <dbReference type="NCBI Taxonomy" id="360316"/>
    <lineage>
        <taxon>Bacteria</taxon>
        <taxon>Pseudomonadati</taxon>
        <taxon>Pseudomonadota</taxon>
        <taxon>Gammaproteobacteria</taxon>
        <taxon>Methylococcales</taxon>
        <taxon>Crenotrichaceae</taxon>
        <taxon>Crenothrix</taxon>
    </lineage>
</organism>
<evidence type="ECO:0000313" key="2">
    <source>
        <dbReference type="Proteomes" id="UP000195667"/>
    </source>
</evidence>
<evidence type="ECO:0000313" key="1">
    <source>
        <dbReference type="EMBL" id="SJM89620.1"/>
    </source>
</evidence>
<dbReference type="RefSeq" id="WP_087142207.1">
    <property type="nucleotide sequence ID" value="NZ_FUKI01000018.1"/>
</dbReference>
<protein>
    <submittedName>
        <fullName evidence="1">Uncharacterized protein</fullName>
    </submittedName>
</protein>
<dbReference type="Proteomes" id="UP000195667">
    <property type="component" value="Unassembled WGS sequence"/>
</dbReference>
<dbReference type="Pfam" id="PF07494">
    <property type="entry name" value="Reg_prop"/>
    <property type="match status" value="1"/>
</dbReference>
<name>A0A1R4H0N2_9GAMM</name>
<proteinExistence type="predicted"/>
<reference evidence="2" key="1">
    <citation type="submission" date="2017-02" db="EMBL/GenBank/DDBJ databases">
        <authorList>
            <person name="Daims H."/>
        </authorList>
    </citation>
    <scope>NUCLEOTIDE SEQUENCE [LARGE SCALE GENOMIC DNA]</scope>
</reference>
<dbReference type="AlphaFoldDB" id="A0A1R4H0N2"/>
<dbReference type="SUPFAM" id="SSF63829">
    <property type="entry name" value="Calcium-dependent phosphotriesterase"/>
    <property type="match status" value="1"/>
</dbReference>
<accession>A0A1R4H0N2</accession>
<gene>
    <name evidence="1" type="ORF">CRENPOLYSF1_1140035</name>
</gene>
<dbReference type="InterPro" id="IPR015943">
    <property type="entry name" value="WD40/YVTN_repeat-like_dom_sf"/>
</dbReference>
<dbReference type="EMBL" id="FUKI01000018">
    <property type="protein sequence ID" value="SJM89620.1"/>
    <property type="molecule type" value="Genomic_DNA"/>
</dbReference>
<keyword evidence="2" id="KW-1185">Reference proteome</keyword>
<dbReference type="OrthoDB" id="123240at2"/>